<dbReference type="Proteomes" id="UP000079169">
    <property type="component" value="Unplaced"/>
</dbReference>
<dbReference type="GeneID" id="108254631"/>
<gene>
    <name evidence="4" type="primary">LOC108254631</name>
</gene>
<evidence type="ECO:0000313" key="3">
    <source>
        <dbReference type="Proteomes" id="UP000079169"/>
    </source>
</evidence>
<sequence>MYCLFDDTNVTLYSVKWYRGTYEFYRFLPEEKPHGSSFPIPGLLEVNMKESNYQKVTLSKVAREVAGNFTCELSEEAPLFRTSSASAYLDVRGSDQIRPPLLSWSPYNPAWLLCSAQRTVPAPEIIFYLDFTRLDPTLVVYSEPGLSTLDTSRLPLNDLSDPQQELSDTRQKLSDPHEKLIDSVRKFTDSLDELSDPRRKLTDPIKKSSESRKELSDSLEPSWVTCEARVTNVYTRRSAPVVLYRRLIQPVASGEKIWTMREHTSSDSVRKFTDSLDELSDPRRKLSDPIKKSSESRKELSDSLEPSWVTCEARVTNLYTRRSAPVVLYRRLIQPVASDPVSSTVSSSAHPAHKPSLISLWIPFQLLLVLCYQAYYEMMFS</sequence>
<evidence type="ECO:0000313" key="4">
    <source>
        <dbReference type="RefSeq" id="XP_026676074.1"/>
    </source>
</evidence>
<organism evidence="3 4">
    <name type="scientific">Diaphorina citri</name>
    <name type="common">Asian citrus psyllid</name>
    <dbReference type="NCBI Taxonomy" id="121845"/>
    <lineage>
        <taxon>Eukaryota</taxon>
        <taxon>Metazoa</taxon>
        <taxon>Ecdysozoa</taxon>
        <taxon>Arthropoda</taxon>
        <taxon>Hexapoda</taxon>
        <taxon>Insecta</taxon>
        <taxon>Pterygota</taxon>
        <taxon>Neoptera</taxon>
        <taxon>Paraneoptera</taxon>
        <taxon>Hemiptera</taxon>
        <taxon>Sternorrhyncha</taxon>
        <taxon>Psylloidea</taxon>
        <taxon>Psyllidae</taxon>
        <taxon>Diaphorininae</taxon>
        <taxon>Diaphorina</taxon>
    </lineage>
</organism>
<dbReference type="PANTHER" id="PTHR21261">
    <property type="entry name" value="BEAT PROTEIN"/>
    <property type="match status" value="1"/>
</dbReference>
<evidence type="ECO:0000259" key="2">
    <source>
        <dbReference type="PROSITE" id="PS50835"/>
    </source>
</evidence>
<feature type="compositionally biased region" description="Basic and acidic residues" evidence="1">
    <location>
        <begin position="167"/>
        <end position="176"/>
    </location>
</feature>
<feature type="region of interest" description="Disordered" evidence="1">
    <location>
        <begin position="279"/>
        <end position="298"/>
    </location>
</feature>
<dbReference type="STRING" id="121845.A0A3Q0IIP4"/>
<reference evidence="4" key="1">
    <citation type="submission" date="2025-08" db="UniProtKB">
        <authorList>
            <consortium name="RefSeq"/>
        </authorList>
    </citation>
    <scope>IDENTIFICATION</scope>
</reference>
<keyword evidence="3" id="KW-1185">Reference proteome</keyword>
<dbReference type="AlphaFoldDB" id="A0A3Q0IIP4"/>
<proteinExistence type="predicted"/>
<evidence type="ECO:0000256" key="1">
    <source>
        <dbReference type="SAM" id="MobiDB-lite"/>
    </source>
</evidence>
<dbReference type="PaxDb" id="121845-A0A3Q0IIP4"/>
<dbReference type="KEGG" id="dci:108254631"/>
<dbReference type="PANTHER" id="PTHR21261:SF15">
    <property type="entry name" value="BEATEN PATH IIIA, ISOFORM D-RELATED"/>
    <property type="match status" value="1"/>
</dbReference>
<accession>A0A3Q0IIP4</accession>
<dbReference type="PROSITE" id="PS50835">
    <property type="entry name" value="IG_LIKE"/>
    <property type="match status" value="1"/>
</dbReference>
<feature type="domain" description="Ig-like" evidence="2">
    <location>
        <begin position="1"/>
        <end position="92"/>
    </location>
</feature>
<dbReference type="RefSeq" id="XP_026676074.1">
    <property type="nucleotide sequence ID" value="XM_026820273.1"/>
</dbReference>
<feature type="region of interest" description="Disordered" evidence="1">
    <location>
        <begin position="151"/>
        <end position="176"/>
    </location>
</feature>
<dbReference type="InterPro" id="IPR007110">
    <property type="entry name" value="Ig-like_dom"/>
</dbReference>
<name>A0A3Q0IIP4_DIACI</name>
<protein>
    <submittedName>
        <fullName evidence="4">Uncharacterized protein LOC108254631</fullName>
    </submittedName>
</protein>